<comment type="caution">
    <text evidence="1">The sequence shown here is derived from an EMBL/GenBank/DDBJ whole genome shotgun (WGS) entry which is preliminary data.</text>
</comment>
<keyword evidence="2" id="KW-1185">Reference proteome</keyword>
<accession>A0ABR2JXL5</accession>
<dbReference type="EMBL" id="JAPFFF010000009">
    <property type="protein sequence ID" value="KAK8882992.1"/>
    <property type="molecule type" value="Genomic_DNA"/>
</dbReference>
<organism evidence="1 2">
    <name type="scientific">Tritrichomonas musculus</name>
    <dbReference type="NCBI Taxonomy" id="1915356"/>
    <lineage>
        <taxon>Eukaryota</taxon>
        <taxon>Metamonada</taxon>
        <taxon>Parabasalia</taxon>
        <taxon>Tritrichomonadida</taxon>
        <taxon>Tritrichomonadidae</taxon>
        <taxon>Tritrichomonas</taxon>
    </lineage>
</organism>
<dbReference type="PANTHER" id="PTHR24159:SF5">
    <property type="entry name" value="ANK_REP_REGION DOMAIN-CONTAINING PROTEIN"/>
    <property type="match status" value="1"/>
</dbReference>
<reference evidence="1 2" key="1">
    <citation type="submission" date="2024-04" db="EMBL/GenBank/DDBJ databases">
        <title>Tritrichomonas musculus Genome.</title>
        <authorList>
            <person name="Alves-Ferreira E."/>
            <person name="Grigg M."/>
            <person name="Lorenzi H."/>
            <person name="Galac M."/>
        </authorList>
    </citation>
    <scope>NUCLEOTIDE SEQUENCE [LARGE SCALE GENOMIC DNA]</scope>
    <source>
        <strain evidence="1 2">EAF2021</strain>
    </source>
</reference>
<dbReference type="InterPro" id="IPR036770">
    <property type="entry name" value="Ankyrin_rpt-contain_sf"/>
</dbReference>
<name>A0ABR2JXL5_9EUKA</name>
<sequence length="369" mass="44461">MRASQYIEQRKELYNNILLFLDSNDNIEELYGNLANSLTNKKTNSNKDNFELTLKIINKITKNHHRSPDFIKKIGQIMDLIVENFKKYYFSSLTLFKIFNNNKLILLYLINSDIIEIDSYILEYINNKRFPKSFLLKKYFMKEIYCGLEKELKDFEVKRQIGENDSYICWLIRNDSIEEFVTYVNQANVPLSSKIEQSIYETNDFLIKREETTLIEYSAFCGSIQIFQFLRINNVQLTPSLWLYAIHGRNPEIFFLLEEYKIEPLDKSFIKCFIESIKCHHSEITQYIIDNHIQHFENFMNYFFKYYDFNFIPSKVTMRNIQYFVKNSYYPIVKLLLKRKEFDINTKIILNIYFLIQFLHLILPNISLL</sequence>
<evidence type="ECO:0000313" key="1">
    <source>
        <dbReference type="EMBL" id="KAK8882992.1"/>
    </source>
</evidence>
<protein>
    <recommendedName>
        <fullName evidence="3">DUF3447 domain-containing protein</fullName>
    </recommendedName>
</protein>
<evidence type="ECO:0008006" key="3">
    <source>
        <dbReference type="Google" id="ProtNLM"/>
    </source>
</evidence>
<evidence type="ECO:0000313" key="2">
    <source>
        <dbReference type="Proteomes" id="UP001470230"/>
    </source>
</evidence>
<dbReference type="Proteomes" id="UP001470230">
    <property type="component" value="Unassembled WGS sequence"/>
</dbReference>
<gene>
    <name evidence="1" type="ORF">M9Y10_045639</name>
</gene>
<dbReference type="SUPFAM" id="SSF48403">
    <property type="entry name" value="Ankyrin repeat"/>
    <property type="match status" value="1"/>
</dbReference>
<proteinExistence type="predicted"/>
<dbReference type="PANTHER" id="PTHR24159">
    <property type="match status" value="1"/>
</dbReference>